<organism evidence="6 7">
    <name type="scientific">Halotalea alkalilenta</name>
    <dbReference type="NCBI Taxonomy" id="376489"/>
    <lineage>
        <taxon>Bacteria</taxon>
        <taxon>Pseudomonadati</taxon>
        <taxon>Pseudomonadota</taxon>
        <taxon>Gammaproteobacteria</taxon>
        <taxon>Oceanospirillales</taxon>
        <taxon>Halomonadaceae</taxon>
        <taxon>Halotalea</taxon>
    </lineage>
</organism>
<dbReference type="NCBIfam" id="NF001124">
    <property type="entry name" value="PRK00139.1-2"/>
    <property type="match status" value="1"/>
</dbReference>
<comment type="subcellular location">
    <subcellularLocation>
        <location evidence="2 3">Cytoplasm</location>
    </subcellularLocation>
</comment>
<dbReference type="NCBIfam" id="TIGR01085">
    <property type="entry name" value="murE"/>
    <property type="match status" value="1"/>
</dbReference>
<gene>
    <name evidence="2" type="primary">murE</name>
    <name evidence="6" type="ORF">A5892_08730</name>
</gene>
<keyword evidence="2" id="KW-0963">Cytoplasm</keyword>
<keyword evidence="7" id="KW-1185">Reference proteome</keyword>
<comment type="cofactor">
    <cofactor evidence="2">
        <name>Mg(2+)</name>
        <dbReference type="ChEBI" id="CHEBI:18420"/>
    </cofactor>
</comment>
<dbReference type="UniPathway" id="UPA00219"/>
<accession>A0A172YK05</accession>
<keyword evidence="2" id="KW-0547">Nucleotide-binding</keyword>
<evidence type="ECO:0000256" key="3">
    <source>
        <dbReference type="RuleBase" id="RU004135"/>
    </source>
</evidence>
<keyword evidence="2 3" id="KW-0133">Cell shape</keyword>
<keyword evidence="2 3" id="KW-0132">Cell division</keyword>
<reference evidence="6 7" key="1">
    <citation type="submission" date="2016-04" db="EMBL/GenBank/DDBJ databases">
        <title>Complete Genome Sequence of Halotalea alkalilenta IHB B 13600.</title>
        <authorList>
            <person name="Swarnkar M.K."/>
            <person name="Sharma A."/>
            <person name="Kaushal K."/>
            <person name="Soni R."/>
            <person name="Rana S."/>
            <person name="Singh A.K."/>
            <person name="Gulati A."/>
        </authorList>
    </citation>
    <scope>NUCLEOTIDE SEQUENCE [LARGE SCALE GENOMIC DNA]</scope>
    <source>
        <strain evidence="6 7">IHB B 13600</strain>
    </source>
</reference>
<dbReference type="KEGG" id="haa:A5892_08730"/>
<feature type="binding site" evidence="2">
    <location>
        <position position="35"/>
    </location>
    <ligand>
        <name>UDP-N-acetyl-alpha-D-muramoyl-L-alanyl-D-glutamate</name>
        <dbReference type="ChEBI" id="CHEBI:83900"/>
    </ligand>
</feature>
<evidence type="ECO:0000259" key="4">
    <source>
        <dbReference type="Pfam" id="PF02875"/>
    </source>
</evidence>
<keyword evidence="2 3" id="KW-0131">Cell cycle</keyword>
<comment type="PTM">
    <text evidence="2">Carboxylation is probably crucial for Mg(2+) binding and, consequently, for the gamma-phosphate positioning of ATP.</text>
</comment>
<dbReference type="PANTHER" id="PTHR23135:SF4">
    <property type="entry name" value="UDP-N-ACETYLMURAMOYL-L-ALANYL-D-GLUTAMATE--2,6-DIAMINOPIMELATE LIGASE MURE HOMOLOG, CHLOROPLASTIC"/>
    <property type="match status" value="1"/>
</dbReference>
<dbReference type="SUPFAM" id="SSF63418">
    <property type="entry name" value="MurE/MurF N-terminal domain"/>
    <property type="match status" value="1"/>
</dbReference>
<feature type="binding site" evidence="2">
    <location>
        <begin position="157"/>
        <end position="158"/>
    </location>
    <ligand>
        <name>UDP-N-acetyl-alpha-D-muramoyl-L-alanyl-D-glutamate</name>
        <dbReference type="ChEBI" id="CHEBI:83900"/>
    </ligand>
</feature>
<feature type="binding site" evidence="2">
    <location>
        <position position="463"/>
    </location>
    <ligand>
        <name>meso-2,6-diaminopimelate</name>
        <dbReference type="ChEBI" id="CHEBI:57791"/>
    </ligand>
</feature>
<dbReference type="GO" id="GO:0009252">
    <property type="term" value="P:peptidoglycan biosynthetic process"/>
    <property type="evidence" value="ECO:0007669"/>
    <property type="project" value="UniProtKB-UniRule"/>
</dbReference>
<dbReference type="GO" id="GO:0051301">
    <property type="term" value="P:cell division"/>
    <property type="evidence" value="ECO:0007669"/>
    <property type="project" value="UniProtKB-KW"/>
</dbReference>
<feature type="binding site" evidence="2">
    <location>
        <position position="184"/>
    </location>
    <ligand>
        <name>UDP-N-acetyl-alpha-D-muramoyl-L-alanyl-D-glutamate</name>
        <dbReference type="ChEBI" id="CHEBI:83900"/>
    </ligand>
</feature>
<dbReference type="SUPFAM" id="SSF53623">
    <property type="entry name" value="MurD-like peptide ligases, catalytic domain"/>
    <property type="match status" value="1"/>
</dbReference>
<dbReference type="InterPro" id="IPR005761">
    <property type="entry name" value="UDP-N-AcMur-Glu-dNH2Pim_ligase"/>
</dbReference>
<evidence type="ECO:0000313" key="7">
    <source>
        <dbReference type="Proteomes" id="UP000077875"/>
    </source>
</evidence>
<dbReference type="Pfam" id="PF02875">
    <property type="entry name" value="Mur_ligase_C"/>
    <property type="match status" value="1"/>
</dbReference>
<dbReference type="GO" id="GO:0000287">
    <property type="term" value="F:magnesium ion binding"/>
    <property type="evidence" value="ECO:0007669"/>
    <property type="project" value="UniProtKB-UniRule"/>
</dbReference>
<dbReference type="SUPFAM" id="SSF53244">
    <property type="entry name" value="MurD-like peptide ligases, peptide-binding domain"/>
    <property type="match status" value="1"/>
</dbReference>
<keyword evidence="2" id="KW-0460">Magnesium</keyword>
<feature type="domain" description="Mur ligase central" evidence="5">
    <location>
        <begin position="113"/>
        <end position="312"/>
    </location>
</feature>
<dbReference type="Proteomes" id="UP000077875">
    <property type="component" value="Chromosome"/>
</dbReference>
<comment type="function">
    <text evidence="2">Catalyzes the addition of meso-diaminopimelic acid to the nucleotide precursor UDP-N-acetylmuramoyl-L-alanyl-D-glutamate (UMAG) in the biosynthesis of bacterial cell-wall peptidoglycan.</text>
</comment>
<keyword evidence="2 3" id="KW-0573">Peptidoglycan synthesis</keyword>
<dbReference type="InterPro" id="IPR036565">
    <property type="entry name" value="Mur-like_cat_sf"/>
</dbReference>
<dbReference type="EMBL" id="CP015243">
    <property type="protein sequence ID" value="ANF59578.1"/>
    <property type="molecule type" value="Genomic_DNA"/>
</dbReference>
<sequence>MVVGRDDLWTTLVKRWPTLPRQPLVELPERFALHLDARRLRSGEVFIARPGVRGDGRAFIAQALDAGASLVLAEAPFASDDPRVLVLDGLNDALGDLVAELAGIPESLLAIAVTGTNGKSSVTHYIAALSQALGTPAGLMGTLGVGRVGGLHDTGLTTPDPLTVAAVAAGLAREGVVRLALEASSHALDQRRLDALSIRVGVFTNLTRDHLDYHHTMLAYAAAKAQLFRRAELELAVVNADDPHARLMVAGLAPGARLLRVGAETGDFRVLDWAPEPAGQRARLATPEGERGLSLALLGRFNLDNALLAIATLYGLGEPLDAVLAAAARLAPVPGRMERVVEAGAPLVVVDYAHTPDALDNALSALRSHTQGRLWCLVGCGGDRDPGKRPMMAGIGARLADRLVITDDNPRSESAAAIRTAMREGVPAGAEVEECGDRRVAIERTIAAASPEDVVLIAGKGHEGYQEIQGVRHPFSDLEIARSALALRGTRGAPS</sequence>
<evidence type="ECO:0000256" key="2">
    <source>
        <dbReference type="HAMAP-Rule" id="MF_00208"/>
    </source>
</evidence>
<feature type="binding site" evidence="2">
    <location>
        <position position="192"/>
    </location>
    <ligand>
        <name>UDP-N-acetyl-alpha-D-muramoyl-L-alanyl-D-glutamate</name>
        <dbReference type="ChEBI" id="CHEBI:83900"/>
    </ligand>
</feature>
<feature type="domain" description="Mur ligase C-terminal" evidence="4">
    <location>
        <begin position="335"/>
        <end position="461"/>
    </location>
</feature>
<evidence type="ECO:0000259" key="5">
    <source>
        <dbReference type="Pfam" id="PF08245"/>
    </source>
</evidence>
<feature type="modified residue" description="N6-carboxylysine" evidence="2">
    <location>
        <position position="224"/>
    </location>
</feature>
<dbReference type="HAMAP" id="MF_00208">
    <property type="entry name" value="MurE"/>
    <property type="match status" value="1"/>
</dbReference>
<dbReference type="NCBIfam" id="NF001126">
    <property type="entry name" value="PRK00139.1-4"/>
    <property type="match status" value="1"/>
</dbReference>
<dbReference type="GO" id="GO:0005524">
    <property type="term" value="F:ATP binding"/>
    <property type="evidence" value="ECO:0007669"/>
    <property type="project" value="UniProtKB-UniRule"/>
</dbReference>
<feature type="binding site" evidence="2">
    <location>
        <position position="190"/>
    </location>
    <ligand>
        <name>UDP-N-acetyl-alpha-D-muramoyl-L-alanyl-D-glutamate</name>
        <dbReference type="ChEBI" id="CHEBI:83900"/>
    </ligand>
</feature>
<keyword evidence="2" id="KW-0067">ATP-binding</keyword>
<dbReference type="Gene3D" id="3.90.190.20">
    <property type="entry name" value="Mur ligase, C-terminal domain"/>
    <property type="match status" value="1"/>
</dbReference>
<dbReference type="Gene3D" id="3.40.1190.10">
    <property type="entry name" value="Mur-like, catalytic domain"/>
    <property type="match status" value="1"/>
</dbReference>
<name>A0A172YK05_9GAMM</name>
<dbReference type="PANTHER" id="PTHR23135">
    <property type="entry name" value="MUR LIGASE FAMILY MEMBER"/>
    <property type="match status" value="1"/>
</dbReference>
<protein>
    <recommendedName>
        <fullName evidence="2">UDP-N-acetylmuramoyl-L-alanyl-D-glutamate--2,6-diaminopimelate ligase</fullName>
        <ecNumber evidence="2">6.3.2.13</ecNumber>
    </recommendedName>
    <alternativeName>
        <fullName evidence="2">Meso-A2pm-adding enzyme</fullName>
    </alternativeName>
    <alternativeName>
        <fullName evidence="2">Meso-diaminopimelate-adding enzyme</fullName>
    </alternativeName>
    <alternativeName>
        <fullName evidence="2">UDP-MurNAc-L-Ala-D-Glu:meso-diaminopimelate ligase</fullName>
    </alternativeName>
    <alternativeName>
        <fullName evidence="2">UDP-MurNAc-tripeptide synthetase</fullName>
    </alternativeName>
    <alternativeName>
        <fullName evidence="2">UDP-N-acetylmuramyl-tripeptide synthetase</fullName>
    </alternativeName>
</protein>
<dbReference type="GO" id="GO:0071555">
    <property type="term" value="P:cell wall organization"/>
    <property type="evidence" value="ECO:0007669"/>
    <property type="project" value="UniProtKB-KW"/>
</dbReference>
<feature type="short sequence motif" description="Meso-diaminopimelate recognition motif" evidence="2">
    <location>
        <begin position="408"/>
        <end position="411"/>
    </location>
</feature>
<feature type="binding site" evidence="2">
    <location>
        <position position="459"/>
    </location>
    <ligand>
        <name>meso-2,6-diaminopimelate</name>
        <dbReference type="ChEBI" id="CHEBI:57791"/>
    </ligand>
</feature>
<comment type="pathway">
    <text evidence="2 3">Cell wall biogenesis; peptidoglycan biosynthesis.</text>
</comment>
<dbReference type="GO" id="GO:0005737">
    <property type="term" value="C:cytoplasm"/>
    <property type="evidence" value="ECO:0007669"/>
    <property type="project" value="UniProtKB-SubCell"/>
</dbReference>
<dbReference type="STRING" id="376489.A5892_08730"/>
<evidence type="ECO:0000256" key="1">
    <source>
        <dbReference type="ARBA" id="ARBA00005898"/>
    </source>
</evidence>
<feature type="binding site" evidence="2">
    <location>
        <position position="384"/>
    </location>
    <ligand>
        <name>meso-2,6-diaminopimelate</name>
        <dbReference type="ChEBI" id="CHEBI:57791"/>
    </ligand>
</feature>
<dbReference type="InterPro" id="IPR036615">
    <property type="entry name" value="Mur_ligase_C_dom_sf"/>
</dbReference>
<keyword evidence="2 3" id="KW-0961">Cell wall biogenesis/degradation</keyword>
<feature type="binding site" evidence="2">
    <location>
        <begin position="115"/>
        <end position="121"/>
    </location>
    <ligand>
        <name>ATP</name>
        <dbReference type="ChEBI" id="CHEBI:30616"/>
    </ligand>
</feature>
<dbReference type="Pfam" id="PF08245">
    <property type="entry name" value="Mur_ligase_M"/>
    <property type="match status" value="1"/>
</dbReference>
<comment type="caution">
    <text evidence="2">Lacks conserved residue(s) required for the propagation of feature annotation.</text>
</comment>
<dbReference type="InterPro" id="IPR013221">
    <property type="entry name" value="Mur_ligase_cen"/>
</dbReference>
<evidence type="ECO:0000313" key="6">
    <source>
        <dbReference type="EMBL" id="ANF59578.1"/>
    </source>
</evidence>
<dbReference type="Gene3D" id="3.40.1390.10">
    <property type="entry name" value="MurE/MurF, N-terminal domain"/>
    <property type="match status" value="1"/>
</dbReference>
<proteinExistence type="inferred from homology"/>
<dbReference type="AlphaFoldDB" id="A0A172YK05"/>
<keyword evidence="2 6" id="KW-0436">Ligase</keyword>
<comment type="catalytic activity">
    <reaction evidence="2">
        <text>UDP-N-acetyl-alpha-D-muramoyl-L-alanyl-D-glutamate + meso-2,6-diaminopimelate + ATP = UDP-N-acetyl-alpha-D-muramoyl-L-alanyl-gamma-D-glutamyl-meso-2,6-diaminopimelate + ADP + phosphate + H(+)</text>
        <dbReference type="Rhea" id="RHEA:23676"/>
        <dbReference type="ChEBI" id="CHEBI:15378"/>
        <dbReference type="ChEBI" id="CHEBI:30616"/>
        <dbReference type="ChEBI" id="CHEBI:43474"/>
        <dbReference type="ChEBI" id="CHEBI:57791"/>
        <dbReference type="ChEBI" id="CHEBI:83900"/>
        <dbReference type="ChEBI" id="CHEBI:83905"/>
        <dbReference type="ChEBI" id="CHEBI:456216"/>
        <dbReference type="EC" id="6.3.2.13"/>
    </reaction>
</comment>
<comment type="similarity">
    <text evidence="1 2">Belongs to the MurCDEF family. MurE subfamily.</text>
</comment>
<dbReference type="GO" id="GO:0008360">
    <property type="term" value="P:regulation of cell shape"/>
    <property type="evidence" value="ECO:0007669"/>
    <property type="project" value="UniProtKB-KW"/>
</dbReference>
<feature type="binding site" evidence="2">
    <location>
        <begin position="408"/>
        <end position="411"/>
    </location>
    <ligand>
        <name>meso-2,6-diaminopimelate</name>
        <dbReference type="ChEBI" id="CHEBI:57791"/>
    </ligand>
</feature>
<dbReference type="InterPro" id="IPR035911">
    <property type="entry name" value="MurE/MurF_N"/>
</dbReference>
<dbReference type="InterPro" id="IPR004101">
    <property type="entry name" value="Mur_ligase_C"/>
</dbReference>
<dbReference type="GO" id="GO:0008765">
    <property type="term" value="F:UDP-N-acetylmuramoylalanyl-D-glutamate-2,6-diaminopimelate ligase activity"/>
    <property type="evidence" value="ECO:0007669"/>
    <property type="project" value="UniProtKB-UniRule"/>
</dbReference>
<dbReference type="EC" id="6.3.2.13" evidence="2"/>